<feature type="chain" id="PRO_5013194918" evidence="2">
    <location>
        <begin position="18"/>
        <end position="214"/>
    </location>
</feature>
<comment type="caution">
    <text evidence="3">The sequence shown here is derived from an EMBL/GenBank/DDBJ whole genome shotgun (WGS) entry which is preliminary data.</text>
</comment>
<dbReference type="PANTHER" id="PTHR11567">
    <property type="entry name" value="ACID PHOSPHATASE-RELATED"/>
    <property type="match status" value="1"/>
</dbReference>
<evidence type="ECO:0000256" key="1">
    <source>
        <dbReference type="ARBA" id="ARBA00005375"/>
    </source>
</evidence>
<sequence>MFAPWAILGAVIACAIAEHQIPSTSITMDPATTLVIYGTRHGNRNPEVFLEQNPRSWGQEGSTELTSIGKRQAYGLGKAIREFVGDKVSRNFKPDEAKYFSSSANRCQMTLQAATAGIHTPEKWGDWKTDRFDDWSPVPYVIDDAMLRMYAVTKCKKNEEAWKEIDTDTMPHLAKIKEEKKELLDYMAKNTGWNMNSLGKAADVADNIIEIVCL</sequence>
<organism evidence="3 4">
    <name type="scientific">Diploscapter pachys</name>
    <dbReference type="NCBI Taxonomy" id="2018661"/>
    <lineage>
        <taxon>Eukaryota</taxon>
        <taxon>Metazoa</taxon>
        <taxon>Ecdysozoa</taxon>
        <taxon>Nematoda</taxon>
        <taxon>Chromadorea</taxon>
        <taxon>Rhabditida</taxon>
        <taxon>Rhabditina</taxon>
        <taxon>Rhabditomorpha</taxon>
        <taxon>Rhabditoidea</taxon>
        <taxon>Rhabditidae</taxon>
        <taxon>Diploscapter</taxon>
    </lineage>
</organism>
<gene>
    <name evidence="3" type="ORF">WR25_05170</name>
</gene>
<evidence type="ECO:0000313" key="3">
    <source>
        <dbReference type="EMBL" id="PAV67161.1"/>
    </source>
</evidence>
<dbReference type="Pfam" id="PF00328">
    <property type="entry name" value="His_Phos_2"/>
    <property type="match status" value="1"/>
</dbReference>
<dbReference type="InterPro" id="IPR000560">
    <property type="entry name" value="His_Pase_clade-2"/>
</dbReference>
<dbReference type="Gene3D" id="3.40.50.1240">
    <property type="entry name" value="Phosphoglycerate mutase-like"/>
    <property type="match status" value="1"/>
</dbReference>
<evidence type="ECO:0000313" key="4">
    <source>
        <dbReference type="Proteomes" id="UP000218231"/>
    </source>
</evidence>
<keyword evidence="4" id="KW-1185">Reference proteome</keyword>
<dbReference type="PANTHER" id="PTHR11567:SF29">
    <property type="entry name" value="ACID PHOSPHATASE FAMILY"/>
    <property type="match status" value="1"/>
</dbReference>
<comment type="similarity">
    <text evidence="1">Belongs to the histidine acid phosphatase family.</text>
</comment>
<dbReference type="Proteomes" id="UP000218231">
    <property type="component" value="Unassembled WGS sequence"/>
</dbReference>
<protein>
    <submittedName>
        <fullName evidence="3">Uncharacterized protein</fullName>
    </submittedName>
</protein>
<accession>A0A2A2JZP6</accession>
<feature type="signal peptide" evidence="2">
    <location>
        <begin position="1"/>
        <end position="17"/>
    </location>
</feature>
<dbReference type="STRING" id="2018661.A0A2A2JZP6"/>
<evidence type="ECO:0000256" key="2">
    <source>
        <dbReference type="SAM" id="SignalP"/>
    </source>
</evidence>
<reference evidence="3 4" key="1">
    <citation type="journal article" date="2017" name="Curr. Biol.">
        <title>Genome architecture and evolution of a unichromosomal asexual nematode.</title>
        <authorList>
            <person name="Fradin H."/>
            <person name="Zegar C."/>
            <person name="Gutwein M."/>
            <person name="Lucas J."/>
            <person name="Kovtun M."/>
            <person name="Corcoran D."/>
            <person name="Baugh L.R."/>
            <person name="Kiontke K."/>
            <person name="Gunsalus K."/>
            <person name="Fitch D.H."/>
            <person name="Piano F."/>
        </authorList>
    </citation>
    <scope>NUCLEOTIDE SEQUENCE [LARGE SCALE GENOMIC DNA]</scope>
    <source>
        <strain evidence="3">PF1309</strain>
    </source>
</reference>
<dbReference type="GO" id="GO:0016791">
    <property type="term" value="F:phosphatase activity"/>
    <property type="evidence" value="ECO:0007669"/>
    <property type="project" value="UniProtKB-ARBA"/>
</dbReference>
<dbReference type="OrthoDB" id="10257284at2759"/>
<dbReference type="EMBL" id="LIAE01009985">
    <property type="protein sequence ID" value="PAV67161.1"/>
    <property type="molecule type" value="Genomic_DNA"/>
</dbReference>
<dbReference type="SUPFAM" id="SSF53254">
    <property type="entry name" value="Phosphoglycerate mutase-like"/>
    <property type="match status" value="1"/>
</dbReference>
<name>A0A2A2JZP6_9BILA</name>
<dbReference type="AlphaFoldDB" id="A0A2A2JZP6"/>
<keyword evidence="2" id="KW-0732">Signal</keyword>
<dbReference type="InterPro" id="IPR029033">
    <property type="entry name" value="His_PPase_superfam"/>
</dbReference>
<dbReference type="InterPro" id="IPR050645">
    <property type="entry name" value="Histidine_acid_phosphatase"/>
</dbReference>
<proteinExistence type="inferred from homology"/>